<evidence type="ECO:0000259" key="1">
    <source>
        <dbReference type="Pfam" id="PF00849"/>
    </source>
</evidence>
<protein>
    <submittedName>
        <fullName evidence="2">RluA family pseudouridine synthase</fullName>
    </submittedName>
</protein>
<dbReference type="RefSeq" id="WP_210116861.1">
    <property type="nucleotide sequence ID" value="NZ_CP054257.1"/>
</dbReference>
<dbReference type="EMBL" id="CP054257">
    <property type="protein sequence ID" value="QTQ12148.1"/>
    <property type="molecule type" value="Genomic_DNA"/>
</dbReference>
<accession>A0A975ICX2</accession>
<dbReference type="GO" id="GO:0001522">
    <property type="term" value="P:pseudouridine synthesis"/>
    <property type="evidence" value="ECO:0007669"/>
    <property type="project" value="InterPro"/>
</dbReference>
<dbReference type="Pfam" id="PF00849">
    <property type="entry name" value="PseudoU_synth_2"/>
    <property type="match status" value="1"/>
</dbReference>
<dbReference type="InterPro" id="IPR050188">
    <property type="entry name" value="RluA_PseudoU_synthase"/>
</dbReference>
<dbReference type="CDD" id="cd02869">
    <property type="entry name" value="PseudoU_synth_RluA_like"/>
    <property type="match status" value="1"/>
</dbReference>
<feature type="domain" description="Pseudouridine synthase RsuA/RluA-like" evidence="1">
    <location>
        <begin position="12"/>
        <end position="165"/>
    </location>
</feature>
<evidence type="ECO:0000313" key="2">
    <source>
        <dbReference type="EMBL" id="QTQ12148.1"/>
    </source>
</evidence>
<dbReference type="GO" id="GO:0009982">
    <property type="term" value="F:pseudouridine synthase activity"/>
    <property type="evidence" value="ECO:0007669"/>
    <property type="project" value="InterPro"/>
</dbReference>
<dbReference type="GO" id="GO:0140098">
    <property type="term" value="F:catalytic activity, acting on RNA"/>
    <property type="evidence" value="ECO:0007669"/>
    <property type="project" value="UniProtKB-ARBA"/>
</dbReference>
<proteinExistence type="predicted"/>
<dbReference type="AlphaFoldDB" id="A0A975ICX2"/>
<reference evidence="2" key="1">
    <citation type="submission" date="2020-05" db="EMBL/GenBank/DDBJ databases">
        <authorList>
            <person name="Zeng H."/>
            <person name="Chan Y.K."/>
            <person name="Watt R.M."/>
        </authorList>
    </citation>
    <scope>NUCLEOTIDE SEQUENCE</scope>
    <source>
        <strain evidence="2">ATCC 700773</strain>
    </source>
</reference>
<dbReference type="PROSITE" id="PS01129">
    <property type="entry name" value="PSI_RLU"/>
    <property type="match status" value="1"/>
</dbReference>
<dbReference type="InterPro" id="IPR020103">
    <property type="entry name" value="PsdUridine_synth_cat_dom_sf"/>
</dbReference>
<dbReference type="GO" id="GO:0006396">
    <property type="term" value="P:RNA processing"/>
    <property type="evidence" value="ECO:0007669"/>
    <property type="project" value="UniProtKB-ARBA"/>
</dbReference>
<evidence type="ECO:0000313" key="3">
    <source>
        <dbReference type="Proteomes" id="UP000671995"/>
    </source>
</evidence>
<gene>
    <name evidence="2" type="ORF">HRI96_08040</name>
</gene>
<reference evidence="2" key="2">
    <citation type="journal article" date="2021" name="Microbiol. Resour. Announc.">
        <title>Complete Genome Sequences of Three Human Oral Treponema parvum Isolates.</title>
        <authorList>
            <person name="Zeng H."/>
            <person name="Watt R.M."/>
        </authorList>
    </citation>
    <scope>NUCLEOTIDE SEQUENCE</scope>
    <source>
        <strain evidence="2">ATCC 700773</strain>
    </source>
</reference>
<dbReference type="Proteomes" id="UP000671995">
    <property type="component" value="Chromosome"/>
</dbReference>
<name>A0A975ICX2_9SPIR</name>
<dbReference type="InterPro" id="IPR006145">
    <property type="entry name" value="PsdUridine_synth_RsuA/RluA"/>
</dbReference>
<dbReference type="PANTHER" id="PTHR21600">
    <property type="entry name" value="MITOCHONDRIAL RNA PSEUDOURIDINE SYNTHASE"/>
    <property type="match status" value="1"/>
</dbReference>
<organism evidence="2 3">
    <name type="scientific">Treponema parvum</name>
    <dbReference type="NCBI Taxonomy" id="138851"/>
    <lineage>
        <taxon>Bacteria</taxon>
        <taxon>Pseudomonadati</taxon>
        <taxon>Spirochaetota</taxon>
        <taxon>Spirochaetia</taxon>
        <taxon>Spirochaetales</taxon>
        <taxon>Treponemataceae</taxon>
        <taxon>Treponema</taxon>
    </lineage>
</organism>
<dbReference type="InterPro" id="IPR006224">
    <property type="entry name" value="PsdUridine_synth_RluA-like_CS"/>
</dbReference>
<dbReference type="Gene3D" id="3.30.2350.10">
    <property type="entry name" value="Pseudouridine synthase"/>
    <property type="match status" value="1"/>
</dbReference>
<dbReference type="GO" id="GO:0003723">
    <property type="term" value="F:RNA binding"/>
    <property type="evidence" value="ECO:0007669"/>
    <property type="project" value="InterPro"/>
</dbReference>
<dbReference type="SUPFAM" id="SSF55120">
    <property type="entry name" value="Pseudouridine synthase"/>
    <property type="match status" value="1"/>
</dbReference>
<sequence>MNFVPILYENEDILVIEKPSGMSSQGGHKIFHPLDEELSKQVGYKVHLVHRLDRDTAGLMVVAKSGAAAARWIKLIGGKQVQKEYKAVCIGAPDGKPSGIITEPVSKGGVEKPAVTSYSVERIFTFQWEDKAFAEGLRDFNTEISLLHLKLGTGRMHQIRIHLAKIGCPIAGDDKYGDFKLNKYLKKAAGVRRLMLACVRLTLPIAGKQKKFEIPVPPYFDEFLNMCVQRSGSTD</sequence>